<evidence type="ECO:0000256" key="12">
    <source>
        <dbReference type="SAM" id="MobiDB-lite"/>
    </source>
</evidence>
<name>A0ABU0W3A0_9GAMM</name>
<evidence type="ECO:0000256" key="4">
    <source>
        <dbReference type="ARBA" id="ARBA00007974"/>
    </source>
</evidence>
<dbReference type="InterPro" id="IPR002901">
    <property type="entry name" value="MGlyc_endo_b_GlcNAc-like_dom"/>
</dbReference>
<dbReference type="EMBL" id="JAVDDT010000001">
    <property type="protein sequence ID" value="MDQ2068487.1"/>
    <property type="molecule type" value="Genomic_DNA"/>
</dbReference>
<dbReference type="Proteomes" id="UP001239019">
    <property type="component" value="Unassembled WGS sequence"/>
</dbReference>
<dbReference type="Pfam" id="PF01832">
    <property type="entry name" value="Glucosaminidase"/>
    <property type="match status" value="1"/>
</dbReference>
<comment type="function">
    <text evidence="1">Flagellum-specific muramidase which hydrolyzes the peptidoglycan layer to assemble the rod structure in the periplasmic space.</text>
</comment>
<protein>
    <recommendedName>
        <fullName evidence="5">Peptidoglycan hydrolase FlgJ</fullName>
    </recommendedName>
    <alternativeName>
        <fullName evidence="11">Muramidase FlgJ</fullName>
    </alternativeName>
</protein>
<proteinExistence type="inferred from homology"/>
<dbReference type="Gene3D" id="2.10.70.40">
    <property type="entry name" value="peptidoglycan hydrolase"/>
    <property type="match status" value="1"/>
</dbReference>
<keyword evidence="9" id="KW-0326">Glycosidase</keyword>
<dbReference type="NCBIfam" id="TIGR02541">
    <property type="entry name" value="flagell_FlgJ"/>
    <property type="match status" value="1"/>
</dbReference>
<keyword evidence="6" id="KW-0574">Periplasm</keyword>
<keyword evidence="10" id="KW-0961">Cell wall biogenesis/degradation</keyword>
<dbReference type="PRINTS" id="PR01002">
    <property type="entry name" value="FLGFLGJ"/>
</dbReference>
<dbReference type="Pfam" id="PF10135">
    <property type="entry name" value="Rod-binding"/>
    <property type="match status" value="1"/>
</dbReference>
<keyword evidence="14" id="KW-0969">Cilium</keyword>
<comment type="similarity">
    <text evidence="4">In the C-terminal section; belongs to the glycosyl hydrolase 73 family.</text>
</comment>
<dbReference type="InterPro" id="IPR051056">
    <property type="entry name" value="Glycosyl_Hydrolase_73"/>
</dbReference>
<dbReference type="InterPro" id="IPR013377">
    <property type="entry name" value="FlgJ"/>
</dbReference>
<evidence type="ECO:0000256" key="5">
    <source>
        <dbReference type="ARBA" id="ARBA00013433"/>
    </source>
</evidence>
<feature type="domain" description="Mannosyl-glycoprotein endo-beta-N-acetylglucosamidase-like" evidence="13">
    <location>
        <begin position="145"/>
        <end position="308"/>
    </location>
</feature>
<dbReference type="InterPro" id="IPR023346">
    <property type="entry name" value="Lysozyme-like_dom_sf"/>
</dbReference>
<evidence type="ECO:0000256" key="9">
    <source>
        <dbReference type="ARBA" id="ARBA00023295"/>
    </source>
</evidence>
<comment type="caution">
    <text evidence="14">The sequence shown here is derived from an EMBL/GenBank/DDBJ whole genome shotgun (WGS) entry which is preliminary data.</text>
</comment>
<evidence type="ECO:0000313" key="14">
    <source>
        <dbReference type="EMBL" id="MDQ2068487.1"/>
    </source>
</evidence>
<evidence type="ECO:0000256" key="10">
    <source>
        <dbReference type="ARBA" id="ARBA00023316"/>
    </source>
</evidence>
<reference evidence="14 15" key="1">
    <citation type="submission" date="2023-08" db="EMBL/GenBank/DDBJ databases">
        <title>Whole-genome sequencing of halo(alkali)philic microorganisms from hypersaline lakes.</title>
        <authorList>
            <person name="Sorokin D.Y."/>
            <person name="Abbas B."/>
            <person name="Merkel A.Y."/>
        </authorList>
    </citation>
    <scope>NUCLEOTIDE SEQUENCE [LARGE SCALE GENOMIC DNA]</scope>
    <source>
        <strain evidence="14 15">AB-CW4</strain>
    </source>
</reference>
<evidence type="ECO:0000256" key="6">
    <source>
        <dbReference type="ARBA" id="ARBA00022764"/>
    </source>
</evidence>
<gene>
    <name evidence="14" type="primary">flgJ</name>
    <name evidence="14" type="ORF">RBH19_01200</name>
</gene>
<organism evidence="14 15">
    <name type="scientific">Natronospira bacteriovora</name>
    <dbReference type="NCBI Taxonomy" id="3069753"/>
    <lineage>
        <taxon>Bacteria</taxon>
        <taxon>Pseudomonadati</taxon>
        <taxon>Pseudomonadota</taxon>
        <taxon>Gammaproteobacteria</taxon>
        <taxon>Natronospirales</taxon>
        <taxon>Natronospiraceae</taxon>
        <taxon>Natronospira</taxon>
    </lineage>
</organism>
<comment type="similarity">
    <text evidence="3">In the N-terminal section; belongs to the FlgJ family.</text>
</comment>
<evidence type="ECO:0000256" key="2">
    <source>
        <dbReference type="ARBA" id="ARBA00004418"/>
    </source>
</evidence>
<evidence type="ECO:0000259" key="13">
    <source>
        <dbReference type="SMART" id="SM00047"/>
    </source>
</evidence>
<evidence type="ECO:0000256" key="7">
    <source>
        <dbReference type="ARBA" id="ARBA00022795"/>
    </source>
</evidence>
<keyword evidence="8 14" id="KW-0378">Hydrolase</keyword>
<dbReference type="SMART" id="SM00047">
    <property type="entry name" value="LYZ2"/>
    <property type="match status" value="1"/>
</dbReference>
<evidence type="ECO:0000256" key="3">
    <source>
        <dbReference type="ARBA" id="ARBA00006880"/>
    </source>
</evidence>
<keyword evidence="7" id="KW-1005">Bacterial flagellum biogenesis</keyword>
<evidence type="ECO:0000256" key="8">
    <source>
        <dbReference type="ARBA" id="ARBA00022801"/>
    </source>
</evidence>
<sequence length="327" mass="35405">MISGDKPVFTDLHSLEGLRGKARRDDPEALREVARHFESLFTHMMLKSMRAASFGDDLTGGYQMDFYRDMFDQQIAVEMSQGQGLGLADLIVRQLGGESVAGPGQGGSGMRDTLEALRARAMPVVENGASVRASETAGAADSDRDDFSPEGPQEFVQKLLPLARRAANRLGVAPQLILAQAALETGWGQHMIRDESGRNSFNLFGIKAGNGWQGQQMSVPTLEFEDGLPVRRVDRFRAYGSLEESINDYARFLSRSPRYQQALGQGDDAAAFGQALQAGGYATDPAYAEKIQRVARSPLLRTVGNGASGDNAAGGNGLKDFPNRPYE</sequence>
<keyword evidence="14" id="KW-0282">Flagellum</keyword>
<comment type="subcellular location">
    <subcellularLocation>
        <location evidence="2">Periplasm</location>
    </subcellularLocation>
</comment>
<keyword evidence="14" id="KW-0966">Cell projection</keyword>
<keyword evidence="15" id="KW-1185">Reference proteome</keyword>
<dbReference type="RefSeq" id="WP_306726973.1">
    <property type="nucleotide sequence ID" value="NZ_JAVDDT010000001.1"/>
</dbReference>
<accession>A0ABU0W3A0</accession>
<dbReference type="InterPro" id="IPR019301">
    <property type="entry name" value="Flagellar_prot_FlgJ_N"/>
</dbReference>
<dbReference type="PANTHER" id="PTHR33308:SF9">
    <property type="entry name" value="PEPTIDOGLYCAN HYDROLASE FLGJ"/>
    <property type="match status" value="1"/>
</dbReference>
<evidence type="ECO:0000256" key="11">
    <source>
        <dbReference type="ARBA" id="ARBA00030835"/>
    </source>
</evidence>
<evidence type="ECO:0000256" key="1">
    <source>
        <dbReference type="ARBA" id="ARBA00002954"/>
    </source>
</evidence>
<dbReference type="GO" id="GO:0016787">
    <property type="term" value="F:hydrolase activity"/>
    <property type="evidence" value="ECO:0007669"/>
    <property type="project" value="UniProtKB-KW"/>
</dbReference>
<dbReference type="SUPFAM" id="SSF53955">
    <property type="entry name" value="Lysozyme-like"/>
    <property type="match status" value="1"/>
</dbReference>
<evidence type="ECO:0000313" key="15">
    <source>
        <dbReference type="Proteomes" id="UP001239019"/>
    </source>
</evidence>
<feature type="region of interest" description="Disordered" evidence="12">
    <location>
        <begin position="302"/>
        <end position="327"/>
    </location>
</feature>
<dbReference type="Gene3D" id="1.10.530.10">
    <property type="match status" value="1"/>
</dbReference>
<dbReference type="PANTHER" id="PTHR33308">
    <property type="entry name" value="PEPTIDOGLYCAN HYDROLASE FLGJ"/>
    <property type="match status" value="1"/>
</dbReference>
<feature type="region of interest" description="Disordered" evidence="12">
    <location>
        <begin position="130"/>
        <end position="151"/>
    </location>
</feature>